<evidence type="ECO:0000256" key="2">
    <source>
        <dbReference type="ARBA" id="ARBA00022448"/>
    </source>
</evidence>
<evidence type="ECO:0000256" key="8">
    <source>
        <dbReference type="ARBA" id="ARBA00037998"/>
    </source>
</evidence>
<dbReference type="OrthoDB" id="9779023at2"/>
<feature type="transmembrane region" description="Helical" evidence="9">
    <location>
        <begin position="131"/>
        <end position="155"/>
    </location>
</feature>
<feature type="transmembrane region" description="Helical" evidence="9">
    <location>
        <begin position="231"/>
        <end position="254"/>
    </location>
</feature>
<reference evidence="10 11" key="1">
    <citation type="submission" date="2019-06" db="EMBL/GenBank/DDBJ databases">
        <title>Genomic insights into carbon and energy metabolism of Deferribacter autotrophicus revealed new metabolic traits in the phylum Deferribacteres.</title>
        <authorList>
            <person name="Slobodkin A.I."/>
            <person name="Slobodkina G.B."/>
            <person name="Allioux M."/>
            <person name="Alain K."/>
            <person name="Jebbar M."/>
            <person name="Shadrin V."/>
            <person name="Kublanov I.V."/>
            <person name="Toshchakov S.V."/>
            <person name="Bonch-Osmolovskaya E.A."/>
        </authorList>
    </citation>
    <scope>NUCLEOTIDE SEQUENCE [LARGE SCALE GENOMIC DNA]</scope>
    <source>
        <strain evidence="10 11">SL50</strain>
    </source>
</reference>
<comment type="subcellular location">
    <subcellularLocation>
        <location evidence="1">Cell membrane</location>
        <topology evidence="1">Multi-pass membrane protein</topology>
    </subcellularLocation>
</comment>
<dbReference type="InterPro" id="IPR052157">
    <property type="entry name" value="BCAA_transport_permease"/>
</dbReference>
<dbReference type="GO" id="GO:0022857">
    <property type="term" value="F:transmembrane transporter activity"/>
    <property type="evidence" value="ECO:0007669"/>
    <property type="project" value="InterPro"/>
</dbReference>
<comment type="similarity">
    <text evidence="8">Belongs to the binding-protein-dependent transport system permease family. LivHM subfamily.</text>
</comment>
<gene>
    <name evidence="10" type="ORF">FHQ18_01445</name>
</gene>
<evidence type="ECO:0000256" key="3">
    <source>
        <dbReference type="ARBA" id="ARBA00022475"/>
    </source>
</evidence>
<evidence type="ECO:0000256" key="9">
    <source>
        <dbReference type="SAM" id="Phobius"/>
    </source>
</evidence>
<proteinExistence type="inferred from homology"/>
<organism evidence="10 11">
    <name type="scientific">Deferribacter autotrophicus</name>
    <dbReference type="NCBI Taxonomy" id="500465"/>
    <lineage>
        <taxon>Bacteria</taxon>
        <taxon>Pseudomonadati</taxon>
        <taxon>Deferribacterota</taxon>
        <taxon>Deferribacteres</taxon>
        <taxon>Deferribacterales</taxon>
        <taxon>Deferribacteraceae</taxon>
        <taxon>Deferribacter</taxon>
    </lineage>
</organism>
<feature type="transmembrane region" description="Helical" evidence="9">
    <location>
        <begin position="189"/>
        <end position="211"/>
    </location>
</feature>
<keyword evidence="7 9" id="KW-0472">Membrane</keyword>
<sequence>MQFLYSGLTTGSIYTLVAIGFNIIYNTTGIINFAQGEFVMLGGMFIYTALHFLNFPIYISFIVALISAFILGMIAERIFFNSIKIKTEINLITITLALAIILRGASMIIWGRDSLKVDPYITEKTVAMPGGVLTTSSLLVIVVSIVVAIILSFFFKFTKYGKAFRACHNDPYAASNCGINVNKIKMLSFAIAATIGCIAGILITPITFVTYNDGIMTGLKGFSAAIFGGLGRFSGAIVGGYFLAIAESFFASILPSGYKDAFAFIILLIILFALPNGILGKKKAERV</sequence>
<name>A0A5A8F915_9BACT</name>
<dbReference type="RefSeq" id="WP_149265390.1">
    <property type="nucleotide sequence ID" value="NZ_VFJB01000001.1"/>
</dbReference>
<dbReference type="GO" id="GO:0005886">
    <property type="term" value="C:plasma membrane"/>
    <property type="evidence" value="ECO:0007669"/>
    <property type="project" value="UniProtKB-SubCell"/>
</dbReference>
<feature type="transmembrane region" description="Helical" evidence="9">
    <location>
        <begin position="55"/>
        <end position="79"/>
    </location>
</feature>
<dbReference type="AlphaFoldDB" id="A0A5A8F915"/>
<keyword evidence="11" id="KW-1185">Reference proteome</keyword>
<accession>A0A5A8F915</accession>
<dbReference type="GO" id="GO:0006865">
    <property type="term" value="P:amino acid transport"/>
    <property type="evidence" value="ECO:0007669"/>
    <property type="project" value="UniProtKB-KW"/>
</dbReference>
<keyword evidence="6 9" id="KW-1133">Transmembrane helix</keyword>
<evidence type="ECO:0000313" key="10">
    <source>
        <dbReference type="EMBL" id="KAA0259571.1"/>
    </source>
</evidence>
<dbReference type="PANTHER" id="PTHR11795:SF450">
    <property type="entry name" value="ABC TRANSPORTER PERMEASE PROTEIN"/>
    <property type="match status" value="1"/>
</dbReference>
<dbReference type="Proteomes" id="UP000322876">
    <property type="component" value="Unassembled WGS sequence"/>
</dbReference>
<keyword evidence="3" id="KW-1003">Cell membrane</keyword>
<dbReference type="PANTHER" id="PTHR11795">
    <property type="entry name" value="BRANCHED-CHAIN AMINO ACID TRANSPORT SYSTEM PERMEASE PROTEIN LIVH"/>
    <property type="match status" value="1"/>
</dbReference>
<dbReference type="EMBL" id="VFJB01000001">
    <property type="protein sequence ID" value="KAA0259571.1"/>
    <property type="molecule type" value="Genomic_DNA"/>
</dbReference>
<keyword evidence="4 9" id="KW-0812">Transmembrane</keyword>
<evidence type="ECO:0000256" key="4">
    <source>
        <dbReference type="ARBA" id="ARBA00022692"/>
    </source>
</evidence>
<keyword evidence="2" id="KW-0813">Transport</keyword>
<dbReference type="InterPro" id="IPR001851">
    <property type="entry name" value="ABC_transp_permease"/>
</dbReference>
<evidence type="ECO:0000313" key="11">
    <source>
        <dbReference type="Proteomes" id="UP000322876"/>
    </source>
</evidence>
<feature type="transmembrane region" description="Helical" evidence="9">
    <location>
        <begin position="12"/>
        <end position="35"/>
    </location>
</feature>
<evidence type="ECO:0000256" key="6">
    <source>
        <dbReference type="ARBA" id="ARBA00022989"/>
    </source>
</evidence>
<dbReference type="CDD" id="cd06582">
    <property type="entry name" value="TM_PBP1_LivH_like"/>
    <property type="match status" value="1"/>
</dbReference>
<evidence type="ECO:0000256" key="7">
    <source>
        <dbReference type="ARBA" id="ARBA00023136"/>
    </source>
</evidence>
<evidence type="ECO:0000256" key="5">
    <source>
        <dbReference type="ARBA" id="ARBA00022970"/>
    </source>
</evidence>
<feature type="transmembrane region" description="Helical" evidence="9">
    <location>
        <begin position="91"/>
        <end position="111"/>
    </location>
</feature>
<evidence type="ECO:0000256" key="1">
    <source>
        <dbReference type="ARBA" id="ARBA00004651"/>
    </source>
</evidence>
<protein>
    <submittedName>
        <fullName evidence="10">Branched-chain amino acid ABC transporter permease</fullName>
    </submittedName>
</protein>
<keyword evidence="5" id="KW-0029">Amino-acid transport</keyword>
<feature type="transmembrane region" description="Helical" evidence="9">
    <location>
        <begin position="261"/>
        <end position="279"/>
    </location>
</feature>
<comment type="caution">
    <text evidence="10">The sequence shown here is derived from an EMBL/GenBank/DDBJ whole genome shotgun (WGS) entry which is preliminary data.</text>
</comment>
<dbReference type="Pfam" id="PF02653">
    <property type="entry name" value="BPD_transp_2"/>
    <property type="match status" value="1"/>
</dbReference>